<evidence type="ECO:0000313" key="1">
    <source>
        <dbReference type="EMBL" id="JAD35651.1"/>
    </source>
</evidence>
<protein>
    <submittedName>
        <fullName evidence="1">Uncharacterized protein</fullName>
    </submittedName>
</protein>
<organism evidence="1">
    <name type="scientific">Arundo donax</name>
    <name type="common">Giant reed</name>
    <name type="synonym">Donax arundinaceus</name>
    <dbReference type="NCBI Taxonomy" id="35708"/>
    <lineage>
        <taxon>Eukaryota</taxon>
        <taxon>Viridiplantae</taxon>
        <taxon>Streptophyta</taxon>
        <taxon>Embryophyta</taxon>
        <taxon>Tracheophyta</taxon>
        <taxon>Spermatophyta</taxon>
        <taxon>Magnoliopsida</taxon>
        <taxon>Liliopsida</taxon>
        <taxon>Poales</taxon>
        <taxon>Poaceae</taxon>
        <taxon>PACMAD clade</taxon>
        <taxon>Arundinoideae</taxon>
        <taxon>Arundineae</taxon>
        <taxon>Arundo</taxon>
    </lineage>
</organism>
<reference evidence="1" key="1">
    <citation type="submission" date="2014-09" db="EMBL/GenBank/DDBJ databases">
        <authorList>
            <person name="Magalhaes I.L.F."/>
            <person name="Oliveira U."/>
            <person name="Santos F.R."/>
            <person name="Vidigal T.H.D.A."/>
            <person name="Brescovit A.D."/>
            <person name="Santos A.J."/>
        </authorList>
    </citation>
    <scope>NUCLEOTIDE SEQUENCE</scope>
    <source>
        <tissue evidence="1">Shoot tissue taken approximately 20 cm above the soil surface</tissue>
    </source>
</reference>
<sequence length="16" mass="1920">MKVSFRHNKLFSTVII</sequence>
<accession>A0A0A8ZA35</accession>
<proteinExistence type="predicted"/>
<dbReference type="EMBL" id="GBRH01262244">
    <property type="protein sequence ID" value="JAD35651.1"/>
    <property type="molecule type" value="Transcribed_RNA"/>
</dbReference>
<reference evidence="1" key="2">
    <citation type="journal article" date="2015" name="Data Brief">
        <title>Shoot transcriptome of the giant reed, Arundo donax.</title>
        <authorList>
            <person name="Barrero R.A."/>
            <person name="Guerrero F.D."/>
            <person name="Moolhuijzen P."/>
            <person name="Goolsby J.A."/>
            <person name="Tidwell J."/>
            <person name="Bellgard S.E."/>
            <person name="Bellgard M.I."/>
        </authorList>
    </citation>
    <scope>NUCLEOTIDE SEQUENCE</scope>
    <source>
        <tissue evidence="1">Shoot tissue taken approximately 20 cm above the soil surface</tissue>
    </source>
</reference>
<name>A0A0A8ZA35_ARUDO</name>
<dbReference type="AlphaFoldDB" id="A0A0A8ZA35"/>